<sequence>MPPSSPQTGKFLSDHELDGFLLLGDGRCHLDIYYLSRFSAPDRFALLARPSLSILVSGMEAGRARKESVADEVVSTSDYGILEKMARFERPEDAYVAVLKEFLRDRSVKRLGVFGDFPARIYLDLAGEFEISVLESPVLEMREVKAAEEIEAIRYSQRACEEAMKVAIEMIRRSRPAGEFLFLEGGPLTSERVRSAIEVSLLEWGCEAEGTIVAGGPEAADPHLVGSGPLPRDAPIVIDIFPRSKRTRYFADMTRTVLRGEAEPEVLEIYEVVLAAQVAGIAAVRAGASGRMVHSKVCEAFEERGYPEREGRGFIHSSGHGVGLAVHERPSLSEVGKALRAESVVTVEPGLYYPELGGVRLEDLLVVRGGGSENLTNFEKRLIL</sequence>
<dbReference type="Proteomes" id="UP000005877">
    <property type="component" value="Chromosome"/>
</dbReference>
<name>G7WL35_METH6</name>
<dbReference type="AlphaFoldDB" id="G7WL35"/>
<proteinExistence type="predicted"/>
<dbReference type="Pfam" id="PF00557">
    <property type="entry name" value="Peptidase_M24"/>
    <property type="match status" value="1"/>
</dbReference>
<reference evidence="2 3" key="1">
    <citation type="journal article" date="2012" name="PLoS ONE">
        <title>The genome characteristics and predicted function of methyl-group oxidation pathway in the obligate aceticlastic methanogens, Methanosaeta spp.</title>
        <authorList>
            <person name="Zhu J."/>
            <person name="Zheng H."/>
            <person name="Ai G."/>
            <person name="Zhang G."/>
            <person name="Liu D."/>
            <person name="Liu X."/>
            <person name="Dong X."/>
        </authorList>
    </citation>
    <scope>NUCLEOTIDE SEQUENCE [LARGE SCALE GENOMIC DNA]</scope>
    <source>
        <strain evidence="2 3">6Ac</strain>
    </source>
</reference>
<dbReference type="SUPFAM" id="SSF55920">
    <property type="entry name" value="Creatinase/aminopeptidase"/>
    <property type="match status" value="1"/>
</dbReference>
<dbReference type="Gene3D" id="3.40.350.10">
    <property type="entry name" value="Creatinase/prolidase N-terminal domain"/>
    <property type="match status" value="1"/>
</dbReference>
<evidence type="ECO:0000313" key="2">
    <source>
        <dbReference type="EMBL" id="AET63589.1"/>
    </source>
</evidence>
<accession>G7WL35</accession>
<dbReference type="Gene3D" id="3.90.230.10">
    <property type="entry name" value="Creatinase/methionine aminopeptidase superfamily"/>
    <property type="match status" value="1"/>
</dbReference>
<dbReference type="STRING" id="1110509.Mhar_0198"/>
<dbReference type="InterPro" id="IPR000994">
    <property type="entry name" value="Pept_M24"/>
</dbReference>
<dbReference type="GeneID" id="12509367"/>
<dbReference type="OrthoDB" id="1346at2157"/>
<dbReference type="SUPFAM" id="SSF53092">
    <property type="entry name" value="Creatinase/prolidase N-terminal domain"/>
    <property type="match status" value="1"/>
</dbReference>
<dbReference type="InterPro" id="IPR050659">
    <property type="entry name" value="Peptidase_M24B"/>
</dbReference>
<dbReference type="InterPro" id="IPR036005">
    <property type="entry name" value="Creatinase/aminopeptidase-like"/>
</dbReference>
<protein>
    <submittedName>
        <fullName evidence="2">Peptidase M24</fullName>
    </submittedName>
</protein>
<dbReference type="InterPro" id="IPR029149">
    <property type="entry name" value="Creatin/AminoP/Spt16_N"/>
</dbReference>
<gene>
    <name evidence="2" type="ordered locus">Mhar_0198</name>
</gene>
<dbReference type="PANTHER" id="PTHR46112:SF2">
    <property type="entry name" value="XAA-PRO AMINOPEPTIDASE P-RELATED"/>
    <property type="match status" value="1"/>
</dbReference>
<organism evidence="2 3">
    <name type="scientific">Methanothrix harundinacea (strain 6Ac)</name>
    <name type="common">Methanosaeta harundinacea</name>
    <dbReference type="NCBI Taxonomy" id="1110509"/>
    <lineage>
        <taxon>Archaea</taxon>
        <taxon>Methanobacteriati</taxon>
        <taxon>Methanobacteriota</taxon>
        <taxon>Stenosarchaea group</taxon>
        <taxon>Methanomicrobia</taxon>
        <taxon>Methanotrichales</taxon>
        <taxon>Methanotrichaceae</taxon>
        <taxon>Methanothrix</taxon>
    </lineage>
</organism>
<dbReference type="HOGENOM" id="CLU_017266_4_3_2"/>
<dbReference type="PATRIC" id="fig|1110509.7.peg.224"/>
<dbReference type="RefSeq" id="WP_014585777.1">
    <property type="nucleotide sequence ID" value="NC_017527.1"/>
</dbReference>
<keyword evidence="3" id="KW-1185">Reference proteome</keyword>
<dbReference type="EMBL" id="CP003117">
    <property type="protein sequence ID" value="AET63589.1"/>
    <property type="molecule type" value="Genomic_DNA"/>
</dbReference>
<evidence type="ECO:0000313" key="3">
    <source>
        <dbReference type="Proteomes" id="UP000005877"/>
    </source>
</evidence>
<feature type="domain" description="Peptidase M24" evidence="1">
    <location>
        <begin position="151"/>
        <end position="368"/>
    </location>
</feature>
<evidence type="ECO:0000259" key="1">
    <source>
        <dbReference type="Pfam" id="PF00557"/>
    </source>
</evidence>
<dbReference type="PANTHER" id="PTHR46112">
    <property type="entry name" value="AMINOPEPTIDASE"/>
    <property type="match status" value="1"/>
</dbReference>
<dbReference type="KEGG" id="mhi:Mhar_0198"/>